<dbReference type="PhylomeDB" id="A0A068VH84"/>
<keyword evidence="6" id="KW-0732">Signal</keyword>
<comment type="subcellular location">
    <subcellularLocation>
        <location evidence="1">Secreted</location>
    </subcellularLocation>
</comment>
<dbReference type="Pfam" id="PF00450">
    <property type="entry name" value="Peptidase_S10"/>
    <property type="match status" value="3"/>
</dbReference>
<dbReference type="InParanoid" id="A0A068VH84"/>
<proteinExistence type="inferred from homology"/>
<dbReference type="GO" id="GO:0004185">
    <property type="term" value="F:serine-type carboxypeptidase activity"/>
    <property type="evidence" value="ECO:0007669"/>
    <property type="project" value="UniProtKB-UniRule"/>
</dbReference>
<dbReference type="EC" id="3.4.16.-" evidence="10"/>
<keyword evidence="12" id="KW-1185">Reference proteome</keyword>
<reference evidence="12" key="1">
    <citation type="journal article" date="2014" name="Science">
        <title>The coffee genome provides insight into the convergent evolution of caffeine biosynthesis.</title>
        <authorList>
            <person name="Denoeud F."/>
            <person name="Carretero-Paulet L."/>
            <person name="Dereeper A."/>
            <person name="Droc G."/>
            <person name="Guyot R."/>
            <person name="Pietrella M."/>
            <person name="Zheng C."/>
            <person name="Alberti A."/>
            <person name="Anthony F."/>
            <person name="Aprea G."/>
            <person name="Aury J.M."/>
            <person name="Bento P."/>
            <person name="Bernard M."/>
            <person name="Bocs S."/>
            <person name="Campa C."/>
            <person name="Cenci A."/>
            <person name="Combes M.C."/>
            <person name="Crouzillat D."/>
            <person name="Da Silva C."/>
            <person name="Daddiego L."/>
            <person name="De Bellis F."/>
            <person name="Dussert S."/>
            <person name="Garsmeur O."/>
            <person name="Gayraud T."/>
            <person name="Guignon V."/>
            <person name="Jahn K."/>
            <person name="Jamilloux V."/>
            <person name="Joet T."/>
            <person name="Labadie K."/>
            <person name="Lan T."/>
            <person name="Leclercq J."/>
            <person name="Lepelley M."/>
            <person name="Leroy T."/>
            <person name="Li L.T."/>
            <person name="Librado P."/>
            <person name="Lopez L."/>
            <person name="Munoz A."/>
            <person name="Noel B."/>
            <person name="Pallavicini A."/>
            <person name="Perrotta G."/>
            <person name="Poncet V."/>
            <person name="Pot D."/>
            <person name="Priyono X."/>
            <person name="Rigoreau M."/>
            <person name="Rouard M."/>
            <person name="Rozas J."/>
            <person name="Tranchant-Dubreuil C."/>
            <person name="VanBuren R."/>
            <person name="Zhang Q."/>
            <person name="Andrade A.C."/>
            <person name="Argout X."/>
            <person name="Bertrand B."/>
            <person name="de Kochko A."/>
            <person name="Graziosi G."/>
            <person name="Henry R.J."/>
            <person name="Jayarama X."/>
            <person name="Ming R."/>
            <person name="Nagai C."/>
            <person name="Rounsley S."/>
            <person name="Sankoff D."/>
            <person name="Giuliano G."/>
            <person name="Albert V.A."/>
            <person name="Wincker P."/>
            <person name="Lashermes P."/>
        </authorList>
    </citation>
    <scope>NUCLEOTIDE SEQUENCE [LARGE SCALE GENOMIC DNA]</scope>
    <source>
        <strain evidence="12">cv. DH200-94</strain>
    </source>
</reference>
<dbReference type="Gene3D" id="6.10.250.940">
    <property type="match status" value="1"/>
</dbReference>
<accession>A0A068VH84</accession>
<dbReference type="AlphaFoldDB" id="A0A068VH84"/>
<dbReference type="SUPFAM" id="SSF53474">
    <property type="entry name" value="alpha/beta-Hydrolases"/>
    <property type="match status" value="2"/>
</dbReference>
<keyword evidence="8" id="KW-1015">Disulfide bond</keyword>
<evidence type="ECO:0000256" key="1">
    <source>
        <dbReference type="ARBA" id="ARBA00004613"/>
    </source>
</evidence>
<dbReference type="InterPro" id="IPR018202">
    <property type="entry name" value="Ser_caboxypep_ser_AS"/>
</dbReference>
<evidence type="ECO:0000256" key="9">
    <source>
        <dbReference type="ARBA" id="ARBA00023180"/>
    </source>
</evidence>
<dbReference type="InterPro" id="IPR029058">
    <property type="entry name" value="AB_hydrolase_fold"/>
</dbReference>
<keyword evidence="5 10" id="KW-0645">Protease</keyword>
<dbReference type="InterPro" id="IPR033124">
    <property type="entry name" value="Ser_caboxypep_his_AS"/>
</dbReference>
<evidence type="ECO:0000256" key="3">
    <source>
        <dbReference type="ARBA" id="ARBA00022525"/>
    </source>
</evidence>
<dbReference type="FunFam" id="3.40.50.11320:FF:000001">
    <property type="entry name" value="Carboxypeptidase"/>
    <property type="match status" value="1"/>
</dbReference>
<keyword evidence="9" id="KW-0325">Glycoprotein</keyword>
<evidence type="ECO:0000256" key="10">
    <source>
        <dbReference type="RuleBase" id="RU361156"/>
    </source>
</evidence>
<dbReference type="PROSITE" id="PS00560">
    <property type="entry name" value="CARBOXYPEPT_SER_HIS"/>
    <property type="match status" value="1"/>
</dbReference>
<dbReference type="Gene3D" id="3.40.50.11320">
    <property type="match status" value="1"/>
</dbReference>
<dbReference type="PANTHER" id="PTHR11802:SF460">
    <property type="entry name" value="CARBOXYPEPTIDASE"/>
    <property type="match status" value="1"/>
</dbReference>
<keyword evidence="3" id="KW-0964">Secreted</keyword>
<organism evidence="11 12">
    <name type="scientific">Coffea canephora</name>
    <name type="common">Robusta coffee</name>
    <dbReference type="NCBI Taxonomy" id="49390"/>
    <lineage>
        <taxon>Eukaryota</taxon>
        <taxon>Viridiplantae</taxon>
        <taxon>Streptophyta</taxon>
        <taxon>Embryophyta</taxon>
        <taxon>Tracheophyta</taxon>
        <taxon>Spermatophyta</taxon>
        <taxon>Magnoliopsida</taxon>
        <taxon>eudicotyledons</taxon>
        <taxon>Gunneridae</taxon>
        <taxon>Pentapetalae</taxon>
        <taxon>asterids</taxon>
        <taxon>lamiids</taxon>
        <taxon>Gentianales</taxon>
        <taxon>Rubiaceae</taxon>
        <taxon>Ixoroideae</taxon>
        <taxon>Gardenieae complex</taxon>
        <taxon>Bertiereae - Coffeeae clade</taxon>
        <taxon>Coffeeae</taxon>
        <taxon>Coffea</taxon>
    </lineage>
</organism>
<evidence type="ECO:0000313" key="11">
    <source>
        <dbReference type="EMBL" id="CDP19962.1"/>
    </source>
</evidence>
<dbReference type="Gene3D" id="3.40.50.1820">
    <property type="entry name" value="alpha/beta hydrolase"/>
    <property type="match status" value="2"/>
</dbReference>
<dbReference type="GO" id="GO:0005773">
    <property type="term" value="C:vacuole"/>
    <property type="evidence" value="ECO:0007669"/>
    <property type="project" value="TreeGrafter"/>
</dbReference>
<dbReference type="PANTHER" id="PTHR11802">
    <property type="entry name" value="SERINE PROTEASE FAMILY S10 SERINE CARBOXYPEPTIDASE"/>
    <property type="match status" value="1"/>
</dbReference>
<evidence type="ECO:0000256" key="7">
    <source>
        <dbReference type="ARBA" id="ARBA00022801"/>
    </source>
</evidence>
<evidence type="ECO:0000256" key="5">
    <source>
        <dbReference type="ARBA" id="ARBA00022670"/>
    </source>
</evidence>
<dbReference type="PRINTS" id="PR00724">
    <property type="entry name" value="CRBOXYPTASEC"/>
</dbReference>
<evidence type="ECO:0000256" key="6">
    <source>
        <dbReference type="ARBA" id="ARBA00022729"/>
    </source>
</evidence>
<protein>
    <recommendedName>
        <fullName evidence="10">Carboxypeptidase</fullName>
        <ecNumber evidence="10">3.4.16.-</ecNumber>
    </recommendedName>
</protein>
<evidence type="ECO:0000313" key="12">
    <source>
        <dbReference type="Proteomes" id="UP000295252"/>
    </source>
</evidence>
<dbReference type="GO" id="GO:0005576">
    <property type="term" value="C:extracellular region"/>
    <property type="evidence" value="ECO:0007669"/>
    <property type="project" value="UniProtKB-SubCell"/>
</dbReference>
<comment type="similarity">
    <text evidence="2 10">Belongs to the peptidase S10 family.</text>
</comment>
<evidence type="ECO:0000256" key="2">
    <source>
        <dbReference type="ARBA" id="ARBA00009431"/>
    </source>
</evidence>
<dbReference type="FunFam" id="3.40.50.12670:FF:000002">
    <property type="entry name" value="Carboxypeptidase"/>
    <property type="match status" value="1"/>
</dbReference>
<dbReference type="FunFam" id="3.40.50.1820:FF:000030">
    <property type="entry name" value="Carboxypeptidase"/>
    <property type="match status" value="1"/>
</dbReference>
<sequence>MLSNMSPMQYIYNHGGPWPPSAPLGSIIGYAGHYMPQLSQLILDNKKITNQTVINLKGIAMQKSFHAHTSFCYSTAVVYRKSTNWNILNCSGDTDIVVSATTTRYVLNKLGLSVKTPWYAYISYISFLVERILYSMLVQVGGYAVEYDNLTFVTVRGAGHFVPSRQHARALCLFSSFLDGNLPPSYPNIPKMKGALVLYLTLICLVASATQCYGEHGYYGYDPLAKFFKAPSLRKSVNHVNKELDSEYSPVYIGPQDGLKAADKITALPGEPKGVNFDQYSGYVTVDPKAGRALFYYFAESQNPSTKPLVLWLNGGPGCSSLGAGAMNELGPFRVTKGGKMLWKNPYAWNNVANIIFLESPAGVGFSYSNTSSDYITGDTKSAADAYTFLVNWLERFPEYKTRDFLMTGESYAGHYVPQLAQLILHNNKITNHTAINLKGVAIGNGYYDIEAQANGSYDYYWTHALISDEIHHGIVSNCNFSSADPPTEACQAYQSQANSALGNIDNDNIYAPLCSSNTPPWINAYDPCSFNYSYTYLNTPAVQKSLHANTTGIPGPWETCNGYIGSNWDDEPDTVLPLIKELTSSGISVWLYSGDTDSVCSVTTTRYALNKLGLSVKTPWYAWYTQDEVGGYAVEYENLTFVTVRGAGHLVPSYQPARALTLFASFLDRKLPPSNHS</sequence>
<name>A0A068VH84_COFCA</name>
<evidence type="ECO:0000256" key="4">
    <source>
        <dbReference type="ARBA" id="ARBA00022645"/>
    </source>
</evidence>
<dbReference type="EMBL" id="HG739890">
    <property type="protein sequence ID" value="CDP19962.1"/>
    <property type="molecule type" value="Genomic_DNA"/>
</dbReference>
<dbReference type="Proteomes" id="UP000295252">
    <property type="component" value="Unassembled WGS sequence"/>
</dbReference>
<gene>
    <name evidence="11" type="ORF">GSCOC_T00004669001</name>
</gene>
<dbReference type="PROSITE" id="PS00131">
    <property type="entry name" value="CARBOXYPEPT_SER_SER"/>
    <property type="match status" value="1"/>
</dbReference>
<dbReference type="OrthoDB" id="443318at2759"/>
<dbReference type="GO" id="GO:0006508">
    <property type="term" value="P:proteolysis"/>
    <property type="evidence" value="ECO:0007669"/>
    <property type="project" value="UniProtKB-KW"/>
</dbReference>
<keyword evidence="7 10" id="KW-0378">Hydrolase</keyword>
<dbReference type="Gramene" id="CDP19962">
    <property type="protein sequence ID" value="CDP19962"/>
    <property type="gene ID" value="GSCOC_T00004669001"/>
</dbReference>
<dbReference type="InterPro" id="IPR001563">
    <property type="entry name" value="Peptidase_S10"/>
</dbReference>
<evidence type="ECO:0000256" key="8">
    <source>
        <dbReference type="ARBA" id="ARBA00023157"/>
    </source>
</evidence>
<keyword evidence="4 10" id="KW-0121">Carboxypeptidase</keyword>
<dbReference type="OMA" id="ANITGEC"/>